<dbReference type="RefSeq" id="WP_254152770.1">
    <property type="nucleotide sequence ID" value="NZ_JAHESD010000008.1"/>
</dbReference>
<evidence type="ECO:0000259" key="13">
    <source>
        <dbReference type="PROSITE" id="PS51747"/>
    </source>
</evidence>
<gene>
    <name evidence="14" type="primary">cdd</name>
    <name evidence="14" type="ORF">KK060_05915</name>
</gene>
<dbReference type="InterPro" id="IPR002125">
    <property type="entry name" value="CMP_dCMP_dom"/>
</dbReference>
<evidence type="ECO:0000256" key="4">
    <source>
        <dbReference type="ARBA" id="ARBA00012783"/>
    </source>
</evidence>
<dbReference type="SUPFAM" id="SSF53927">
    <property type="entry name" value="Cytidine deaminase-like"/>
    <property type="match status" value="1"/>
</dbReference>
<dbReference type="Proteomes" id="UP000772618">
    <property type="component" value="Unassembled WGS sequence"/>
</dbReference>
<dbReference type="InterPro" id="IPR016193">
    <property type="entry name" value="Cytidine_deaminase-like"/>
</dbReference>
<evidence type="ECO:0000256" key="8">
    <source>
        <dbReference type="ARBA" id="ARBA00022833"/>
    </source>
</evidence>
<feature type="domain" description="CMP/dCMP-type deaminase" evidence="13">
    <location>
        <begin position="15"/>
        <end position="152"/>
    </location>
</feature>
<sequence>MDDFVIYKSLQDLDEQAQELIQKAKQATDNAYAPYSNFFVGAALLLEDGSIVTGTNQENAAYPSGMCAERVALYSAISQNPQAVIKRMAVVARKKDFDALTPATSCGQCRQVMLEFEFRQHKPYEILMQNQERQWVKASSARSLLPFCFTNESL</sequence>
<evidence type="ECO:0000256" key="12">
    <source>
        <dbReference type="RuleBase" id="RU364006"/>
    </source>
</evidence>
<comment type="catalytic activity">
    <reaction evidence="11 12">
        <text>cytidine + H2O + H(+) = uridine + NH4(+)</text>
        <dbReference type="Rhea" id="RHEA:16069"/>
        <dbReference type="ChEBI" id="CHEBI:15377"/>
        <dbReference type="ChEBI" id="CHEBI:15378"/>
        <dbReference type="ChEBI" id="CHEBI:16704"/>
        <dbReference type="ChEBI" id="CHEBI:17562"/>
        <dbReference type="ChEBI" id="CHEBI:28938"/>
        <dbReference type="EC" id="3.5.4.5"/>
    </reaction>
</comment>
<evidence type="ECO:0000256" key="7">
    <source>
        <dbReference type="ARBA" id="ARBA00022801"/>
    </source>
</evidence>
<evidence type="ECO:0000256" key="9">
    <source>
        <dbReference type="ARBA" id="ARBA00032005"/>
    </source>
</evidence>
<comment type="similarity">
    <text evidence="3 12">Belongs to the cytidine and deoxycytidylate deaminase family.</text>
</comment>
<comment type="caution">
    <text evidence="14">The sequence shown here is derived from an EMBL/GenBank/DDBJ whole genome shotgun (WGS) entry which is preliminary data.</text>
</comment>
<dbReference type="Pfam" id="PF00383">
    <property type="entry name" value="dCMP_cyt_deam_1"/>
    <property type="match status" value="1"/>
</dbReference>
<dbReference type="EMBL" id="JAHESD010000008">
    <property type="protein sequence ID" value="MBT1702805.1"/>
    <property type="molecule type" value="Genomic_DNA"/>
</dbReference>
<dbReference type="CDD" id="cd01283">
    <property type="entry name" value="cytidine_deaminase"/>
    <property type="match status" value="1"/>
</dbReference>
<evidence type="ECO:0000256" key="11">
    <source>
        <dbReference type="ARBA" id="ARBA00049558"/>
    </source>
</evidence>
<evidence type="ECO:0000313" key="14">
    <source>
        <dbReference type="EMBL" id="MBT1702805.1"/>
    </source>
</evidence>
<evidence type="ECO:0000256" key="5">
    <source>
        <dbReference type="ARBA" id="ARBA00018266"/>
    </source>
</evidence>
<dbReference type="PANTHER" id="PTHR11644">
    <property type="entry name" value="CYTIDINE DEAMINASE"/>
    <property type="match status" value="1"/>
</dbReference>
<evidence type="ECO:0000256" key="2">
    <source>
        <dbReference type="ARBA" id="ARBA00003949"/>
    </source>
</evidence>
<organism evidence="14 15">
    <name type="scientific">Chryseosolibacter indicus</name>
    <dbReference type="NCBI Taxonomy" id="2782351"/>
    <lineage>
        <taxon>Bacteria</taxon>
        <taxon>Pseudomonadati</taxon>
        <taxon>Bacteroidota</taxon>
        <taxon>Cytophagia</taxon>
        <taxon>Cytophagales</taxon>
        <taxon>Chryseotaleaceae</taxon>
        <taxon>Chryseosolibacter</taxon>
    </lineage>
</organism>
<comment type="function">
    <text evidence="2 12">This enzyme scavenges exogenous and endogenous cytidine and 2'-deoxycytidine for UMP synthesis.</text>
</comment>
<evidence type="ECO:0000256" key="6">
    <source>
        <dbReference type="ARBA" id="ARBA00022723"/>
    </source>
</evidence>
<keyword evidence="15" id="KW-1185">Reference proteome</keyword>
<evidence type="ECO:0000256" key="3">
    <source>
        <dbReference type="ARBA" id="ARBA00006576"/>
    </source>
</evidence>
<accession>A0ABS5VMX9</accession>
<keyword evidence="8 12" id="KW-0862">Zinc</keyword>
<keyword evidence="7 12" id="KW-0378">Hydrolase</keyword>
<name>A0ABS5VMX9_9BACT</name>
<dbReference type="NCBIfam" id="TIGR01354">
    <property type="entry name" value="cyt_deam_tetra"/>
    <property type="match status" value="1"/>
</dbReference>
<dbReference type="PANTHER" id="PTHR11644:SF2">
    <property type="entry name" value="CYTIDINE DEAMINASE"/>
    <property type="match status" value="1"/>
</dbReference>
<dbReference type="NCBIfam" id="NF004064">
    <property type="entry name" value="PRK05578.1"/>
    <property type="match status" value="1"/>
</dbReference>
<dbReference type="InterPro" id="IPR050202">
    <property type="entry name" value="Cyt/Deoxycyt_deaminase"/>
</dbReference>
<dbReference type="PROSITE" id="PS51747">
    <property type="entry name" value="CYT_DCMP_DEAMINASES_2"/>
    <property type="match status" value="1"/>
</dbReference>
<dbReference type="EC" id="3.5.4.5" evidence="4 12"/>
<proteinExistence type="inferred from homology"/>
<dbReference type="GO" id="GO:0004126">
    <property type="term" value="F:cytidine deaminase activity"/>
    <property type="evidence" value="ECO:0007669"/>
    <property type="project" value="UniProtKB-EC"/>
</dbReference>
<comment type="catalytic activity">
    <reaction evidence="10 12">
        <text>2'-deoxycytidine + H2O + H(+) = 2'-deoxyuridine + NH4(+)</text>
        <dbReference type="Rhea" id="RHEA:13433"/>
        <dbReference type="ChEBI" id="CHEBI:15377"/>
        <dbReference type="ChEBI" id="CHEBI:15378"/>
        <dbReference type="ChEBI" id="CHEBI:15698"/>
        <dbReference type="ChEBI" id="CHEBI:16450"/>
        <dbReference type="ChEBI" id="CHEBI:28938"/>
        <dbReference type="EC" id="3.5.4.5"/>
    </reaction>
</comment>
<dbReference type="Gene3D" id="3.40.140.10">
    <property type="entry name" value="Cytidine Deaminase, domain 2"/>
    <property type="match status" value="1"/>
</dbReference>
<evidence type="ECO:0000256" key="1">
    <source>
        <dbReference type="ARBA" id="ARBA00001947"/>
    </source>
</evidence>
<evidence type="ECO:0000256" key="10">
    <source>
        <dbReference type="ARBA" id="ARBA00049252"/>
    </source>
</evidence>
<keyword evidence="6 12" id="KW-0479">Metal-binding</keyword>
<evidence type="ECO:0000313" key="15">
    <source>
        <dbReference type="Proteomes" id="UP000772618"/>
    </source>
</evidence>
<protein>
    <recommendedName>
        <fullName evidence="5 12">Cytidine deaminase</fullName>
        <ecNumber evidence="4 12">3.5.4.5</ecNumber>
    </recommendedName>
    <alternativeName>
        <fullName evidence="9 12">Cytidine aminohydrolase</fullName>
    </alternativeName>
</protein>
<reference evidence="14 15" key="1">
    <citation type="submission" date="2021-05" db="EMBL/GenBank/DDBJ databases">
        <title>A Polyphasic approach of four new species of the genus Ohtaekwangia: Ohtaekwangia histidinii sp. nov., Ohtaekwangia cretensis sp. nov., Ohtaekwangia indiensis sp. nov., Ohtaekwangia reichenbachii sp. nov. from diverse environment.</title>
        <authorList>
            <person name="Octaviana S."/>
        </authorList>
    </citation>
    <scope>NUCLEOTIDE SEQUENCE [LARGE SCALE GENOMIC DNA]</scope>
    <source>
        <strain evidence="14 15">PWU20</strain>
    </source>
</reference>
<dbReference type="InterPro" id="IPR006262">
    <property type="entry name" value="Cyt_deam_tetra"/>
</dbReference>
<comment type="cofactor">
    <cofactor evidence="1 12">
        <name>Zn(2+)</name>
        <dbReference type="ChEBI" id="CHEBI:29105"/>
    </cofactor>
</comment>